<dbReference type="SUPFAM" id="SSF46894">
    <property type="entry name" value="C-terminal effector domain of the bipartite response regulators"/>
    <property type="match status" value="1"/>
</dbReference>
<dbReference type="GO" id="GO:0003677">
    <property type="term" value="F:DNA binding"/>
    <property type="evidence" value="ECO:0007669"/>
    <property type="project" value="InterPro"/>
</dbReference>
<dbReference type="InterPro" id="IPR036388">
    <property type="entry name" value="WH-like_DNA-bd_sf"/>
</dbReference>
<dbReference type="SMART" id="SM00421">
    <property type="entry name" value="HTH_LUXR"/>
    <property type="match status" value="1"/>
</dbReference>
<dbReference type="Gene3D" id="1.10.10.10">
    <property type="entry name" value="Winged helix-like DNA-binding domain superfamily/Winged helix DNA-binding domain"/>
    <property type="match status" value="1"/>
</dbReference>
<dbReference type="Pfam" id="PF00196">
    <property type="entry name" value="GerE"/>
    <property type="match status" value="1"/>
</dbReference>
<dbReference type="EMBL" id="JXOK01000078">
    <property type="protein sequence ID" value="KIN09533.1"/>
    <property type="molecule type" value="Genomic_DNA"/>
</dbReference>
<reference evidence="3 4" key="1">
    <citation type="submission" date="2015-01" db="EMBL/GenBank/DDBJ databases">
        <title>Draft genome of Vibrio mytili type strain CAIM 528.</title>
        <authorList>
            <person name="Gonzalez-Castillo A."/>
            <person name="Gomez-Gil B."/>
            <person name="Enciso-Ibarra J."/>
        </authorList>
    </citation>
    <scope>NUCLEOTIDE SEQUENCE [LARGE SCALE GENOMIC DNA]</scope>
    <source>
        <strain evidence="3 4">CAIM 528</strain>
    </source>
</reference>
<accession>A0A0C3E577</accession>
<organism evidence="3 4">
    <name type="scientific">Vibrio mytili</name>
    <dbReference type="NCBI Taxonomy" id="50718"/>
    <lineage>
        <taxon>Bacteria</taxon>
        <taxon>Pseudomonadati</taxon>
        <taxon>Pseudomonadota</taxon>
        <taxon>Gammaproteobacteria</taxon>
        <taxon>Vibrionales</taxon>
        <taxon>Vibrionaceae</taxon>
        <taxon>Vibrio</taxon>
    </lineage>
</organism>
<dbReference type="Proteomes" id="UP000031977">
    <property type="component" value="Unassembled WGS sequence"/>
</dbReference>
<proteinExistence type="predicted"/>
<sequence length="172" mass="19184">MRNKERVFLLATFGLIGAMVVTDLITDFDEGVPFWHVFIEASAGLMAIIGVIFVLKNMLNLRVSLSKEKLNSAAYKREAEQWRSQAKEHIDGVSLMIENQLSAWGLTPAEKQVSFLLLKGFSLVEIGEFRNTSEKTVRTQLSAIYAKAGLKNRAEFAAFFLEDLLPGSNVKA</sequence>
<comment type="caution">
    <text evidence="3">The sequence shown here is derived from an EMBL/GenBank/DDBJ whole genome shotgun (WGS) entry which is preliminary data.</text>
</comment>
<dbReference type="InterPro" id="IPR000792">
    <property type="entry name" value="Tscrpt_reg_LuxR_C"/>
</dbReference>
<feature type="transmembrane region" description="Helical" evidence="1">
    <location>
        <begin position="7"/>
        <end position="26"/>
    </location>
</feature>
<keyword evidence="4" id="KW-1185">Reference proteome</keyword>
<dbReference type="RefSeq" id="WP_041156838.1">
    <property type="nucleotide sequence ID" value="NZ_CBCRVP010000032.1"/>
</dbReference>
<gene>
    <name evidence="3" type="ORF">SU60_18595</name>
</gene>
<feature type="domain" description="HTH luxR-type" evidence="2">
    <location>
        <begin position="103"/>
        <end position="160"/>
    </location>
</feature>
<name>A0A0C3E577_9VIBR</name>
<dbReference type="OrthoDB" id="1523999at2"/>
<dbReference type="InterPro" id="IPR016032">
    <property type="entry name" value="Sig_transdc_resp-reg_C-effctor"/>
</dbReference>
<dbReference type="STRING" id="50718.SU60_18595"/>
<feature type="transmembrane region" description="Helical" evidence="1">
    <location>
        <begin position="32"/>
        <end position="55"/>
    </location>
</feature>
<keyword evidence="1" id="KW-1133">Transmembrane helix</keyword>
<dbReference type="AlphaFoldDB" id="A0A0C3E577"/>
<keyword evidence="1" id="KW-0812">Transmembrane</keyword>
<evidence type="ECO:0000256" key="1">
    <source>
        <dbReference type="SAM" id="Phobius"/>
    </source>
</evidence>
<evidence type="ECO:0000259" key="2">
    <source>
        <dbReference type="SMART" id="SM00421"/>
    </source>
</evidence>
<dbReference type="GO" id="GO:0006355">
    <property type="term" value="P:regulation of DNA-templated transcription"/>
    <property type="evidence" value="ECO:0007669"/>
    <property type="project" value="InterPro"/>
</dbReference>
<dbReference type="CDD" id="cd06170">
    <property type="entry name" value="LuxR_C_like"/>
    <property type="match status" value="1"/>
</dbReference>
<evidence type="ECO:0000313" key="4">
    <source>
        <dbReference type="Proteomes" id="UP000031977"/>
    </source>
</evidence>
<keyword evidence="1" id="KW-0472">Membrane</keyword>
<protein>
    <recommendedName>
        <fullName evidence="2">HTH luxR-type domain-containing protein</fullName>
    </recommendedName>
</protein>
<evidence type="ECO:0000313" key="3">
    <source>
        <dbReference type="EMBL" id="KIN09533.1"/>
    </source>
</evidence>